<dbReference type="EMBL" id="JAOZEW010000014">
    <property type="protein sequence ID" value="MCV9928760.1"/>
    <property type="molecule type" value="Genomic_DNA"/>
</dbReference>
<proteinExistence type="predicted"/>
<organism evidence="1 2">
    <name type="scientific">Flavobacterium shii</name>
    <dbReference type="NCBI Taxonomy" id="2987687"/>
    <lineage>
        <taxon>Bacteria</taxon>
        <taxon>Pseudomonadati</taxon>
        <taxon>Bacteroidota</taxon>
        <taxon>Flavobacteriia</taxon>
        <taxon>Flavobacteriales</taxon>
        <taxon>Flavobacteriaceae</taxon>
        <taxon>Flavobacterium</taxon>
    </lineage>
</organism>
<evidence type="ECO:0000313" key="2">
    <source>
        <dbReference type="Proteomes" id="UP001151079"/>
    </source>
</evidence>
<dbReference type="Proteomes" id="UP001151079">
    <property type="component" value="Unassembled WGS sequence"/>
</dbReference>
<sequence length="47" mass="5931">MINNYKTRIYYYNSKGYDMLVNYSKEEMPFWNVIEEWYNGQNYELSK</sequence>
<comment type="caution">
    <text evidence="1">The sequence shown here is derived from an EMBL/GenBank/DDBJ whole genome shotgun (WGS) entry which is preliminary data.</text>
</comment>
<dbReference type="AlphaFoldDB" id="A0A9X2ZDT1"/>
<dbReference type="RefSeq" id="WP_264206869.1">
    <property type="nucleotide sequence ID" value="NZ_JAOZEW010000014.1"/>
</dbReference>
<accession>A0A9X2ZDT1</accession>
<reference evidence="1" key="1">
    <citation type="submission" date="2022-10" db="EMBL/GenBank/DDBJ databases">
        <title>Two novel species of Flavobacterium.</title>
        <authorList>
            <person name="Liu Q."/>
            <person name="Xin Y.-H."/>
        </authorList>
    </citation>
    <scope>NUCLEOTIDE SEQUENCE</scope>
    <source>
        <strain evidence="1">LS1R49</strain>
    </source>
</reference>
<keyword evidence="2" id="KW-1185">Reference proteome</keyword>
<protein>
    <submittedName>
        <fullName evidence="1">Uncharacterized protein</fullName>
    </submittedName>
</protein>
<evidence type="ECO:0000313" key="1">
    <source>
        <dbReference type="EMBL" id="MCV9928760.1"/>
    </source>
</evidence>
<name>A0A9X2ZDT1_9FLAO</name>
<gene>
    <name evidence="1" type="ORF">OIU83_13905</name>
</gene>